<sequence length="64" mass="6764">MGLENGKQKVGGMVISPFTAAAGNGGRVEATQNLKMNIANCGVSHRRRGIELGSNKSGNHRKRT</sequence>
<reference evidence="1 2" key="1">
    <citation type="submission" date="2019-06" db="EMBL/GenBank/DDBJ databases">
        <title>A chromosomal-level reference genome of Carpinus fangiana (Coryloideae, Betulaceae).</title>
        <authorList>
            <person name="Yang X."/>
            <person name="Wang Z."/>
            <person name="Zhang L."/>
            <person name="Hao G."/>
            <person name="Liu J."/>
            <person name="Yang Y."/>
        </authorList>
    </citation>
    <scope>NUCLEOTIDE SEQUENCE [LARGE SCALE GENOMIC DNA]</scope>
    <source>
        <strain evidence="1">Cfa_2016G</strain>
        <tissue evidence="1">Leaf</tissue>
    </source>
</reference>
<organism evidence="1 2">
    <name type="scientific">Carpinus fangiana</name>
    <dbReference type="NCBI Taxonomy" id="176857"/>
    <lineage>
        <taxon>Eukaryota</taxon>
        <taxon>Viridiplantae</taxon>
        <taxon>Streptophyta</taxon>
        <taxon>Embryophyta</taxon>
        <taxon>Tracheophyta</taxon>
        <taxon>Spermatophyta</taxon>
        <taxon>Magnoliopsida</taxon>
        <taxon>eudicotyledons</taxon>
        <taxon>Gunneridae</taxon>
        <taxon>Pentapetalae</taxon>
        <taxon>rosids</taxon>
        <taxon>fabids</taxon>
        <taxon>Fagales</taxon>
        <taxon>Betulaceae</taxon>
        <taxon>Carpinus</taxon>
    </lineage>
</organism>
<accession>A0A5N6QQG2</accession>
<gene>
    <name evidence="1" type="ORF">FH972_005839</name>
</gene>
<keyword evidence="2" id="KW-1185">Reference proteome</keyword>
<proteinExistence type="predicted"/>
<dbReference type="EMBL" id="CM017322">
    <property type="protein sequence ID" value="KAE8009401.1"/>
    <property type="molecule type" value="Genomic_DNA"/>
</dbReference>
<evidence type="ECO:0000313" key="2">
    <source>
        <dbReference type="Proteomes" id="UP000327013"/>
    </source>
</evidence>
<evidence type="ECO:0000313" key="1">
    <source>
        <dbReference type="EMBL" id="KAE8009401.1"/>
    </source>
</evidence>
<dbReference type="AlphaFoldDB" id="A0A5N6QQG2"/>
<dbReference type="Proteomes" id="UP000327013">
    <property type="component" value="Chromosome 2"/>
</dbReference>
<protein>
    <submittedName>
        <fullName evidence="1">Uncharacterized protein</fullName>
    </submittedName>
</protein>
<name>A0A5N6QQG2_9ROSI</name>